<dbReference type="Pfam" id="PF06330">
    <property type="entry name" value="TRI5"/>
    <property type="match status" value="1"/>
</dbReference>
<proteinExistence type="inferred from homology"/>
<dbReference type="Proteomes" id="UP000245910">
    <property type="component" value="Chromosome IIII"/>
</dbReference>
<dbReference type="GeneID" id="37265381"/>
<dbReference type="InterPro" id="IPR008949">
    <property type="entry name" value="Isoprenoid_synthase_dom_sf"/>
</dbReference>
<evidence type="ECO:0000313" key="3">
    <source>
        <dbReference type="EMBL" id="CEI41806.1"/>
    </source>
</evidence>
<dbReference type="EMBL" id="LN649232">
    <property type="protein sequence ID" value="CEI41806.1"/>
    <property type="molecule type" value="Genomic_DNA"/>
</dbReference>
<organism evidence="3 4">
    <name type="scientific">Fusarium venenatum</name>
    <dbReference type="NCBI Taxonomy" id="56646"/>
    <lineage>
        <taxon>Eukaryota</taxon>
        <taxon>Fungi</taxon>
        <taxon>Dikarya</taxon>
        <taxon>Ascomycota</taxon>
        <taxon>Pezizomycotina</taxon>
        <taxon>Sordariomycetes</taxon>
        <taxon>Hypocreomycetidae</taxon>
        <taxon>Hypocreales</taxon>
        <taxon>Nectriaceae</taxon>
        <taxon>Fusarium</taxon>
    </lineage>
</organism>
<protein>
    <recommendedName>
        <fullName evidence="5">Terpene synthase</fullName>
    </recommendedName>
</protein>
<dbReference type="SFLD" id="SFLDG01021">
    <property type="entry name" value="Trichodiene_Synthase_Like"/>
    <property type="match status" value="1"/>
</dbReference>
<evidence type="ECO:0000313" key="4">
    <source>
        <dbReference type="Proteomes" id="UP000245910"/>
    </source>
</evidence>
<accession>A0A2L2STX3</accession>
<dbReference type="STRING" id="56646.A0A2L2STX3"/>
<dbReference type="Gene3D" id="1.10.600.10">
    <property type="entry name" value="Farnesyl Diphosphate Synthase"/>
    <property type="match status" value="1"/>
</dbReference>
<dbReference type="SFLD" id="SFLDS00005">
    <property type="entry name" value="Isoprenoid_Synthase_Type_I"/>
    <property type="match status" value="1"/>
</dbReference>
<keyword evidence="2" id="KW-0456">Lyase</keyword>
<evidence type="ECO:0008006" key="5">
    <source>
        <dbReference type="Google" id="ProtNLM"/>
    </source>
</evidence>
<dbReference type="KEGG" id="fvn:FVRRES_13751"/>
<dbReference type="SUPFAM" id="SSF48576">
    <property type="entry name" value="Terpenoid synthases"/>
    <property type="match status" value="1"/>
</dbReference>
<dbReference type="GO" id="GO:0016838">
    <property type="term" value="F:carbon-oxygen lyase activity, acting on phosphates"/>
    <property type="evidence" value="ECO:0007669"/>
    <property type="project" value="InterPro"/>
</dbReference>
<comment type="similarity">
    <text evidence="1">Belongs to the trichodiene synthase family.</text>
</comment>
<evidence type="ECO:0000256" key="2">
    <source>
        <dbReference type="ARBA" id="ARBA00023239"/>
    </source>
</evidence>
<reference evidence="4" key="1">
    <citation type="submission" date="2014-10" db="EMBL/GenBank/DDBJ databases">
        <authorList>
            <person name="King R."/>
        </authorList>
    </citation>
    <scope>NUCLEOTIDE SEQUENCE [LARGE SCALE GENOMIC DNA]</scope>
    <source>
        <strain evidence="4">A3/5</strain>
    </source>
</reference>
<keyword evidence="4" id="KW-1185">Reference proteome</keyword>
<name>A0A2L2STX3_9HYPO</name>
<dbReference type="RefSeq" id="XP_025583449.1">
    <property type="nucleotide sequence ID" value="XM_025729153.2"/>
</dbReference>
<sequence>MLVAPIAAPSLIKSDQPSPPVSVEDDAPALAARLQPLYTQFLKDLDLKPAFKNHESEKLLEEVLRQAETTGVPFPPNSHSYQSLMVGYAYADNCLPYHDLEVKVFVAIYTWLATICDDAERLDIIEDVEMFQQRYTSGIEQPTTLLRAFAKQLQLAYVLYHPLVANLILNSSLNLLTSTALVAREGIKEKGYRPSKGGNYFPWYIRERDGVGEAYAWFTFPKAQFPNLDIPIEAIEDMTRFIAYVNDVLSFYKETLGGETSNYINSTAAYEGIDSNAALHKTAQDSVDCARRIESVLAGKGKYEEAWRLHASGYLQMHLQRGRYKLWEVGVGSRADVKEILPRN</sequence>
<dbReference type="InterPro" id="IPR024652">
    <property type="entry name" value="Trichodiene_synth"/>
</dbReference>
<evidence type="ECO:0000256" key="1">
    <source>
        <dbReference type="ARBA" id="ARBA00007946"/>
    </source>
</evidence>
<dbReference type="AlphaFoldDB" id="A0A2L2STX3"/>
<dbReference type="OrthoDB" id="2998174at2759"/>